<reference evidence="2" key="1">
    <citation type="submission" date="2017-09" db="EMBL/GenBank/DDBJ databases">
        <title>Depth-based differentiation of microbial function through sediment-hosted aquifers and enrichment of novel symbionts in the deep terrestrial subsurface.</title>
        <authorList>
            <person name="Probst A.J."/>
            <person name="Ladd B."/>
            <person name="Jarett J.K."/>
            <person name="Geller-Mcgrath D.E."/>
            <person name="Sieber C.M.K."/>
            <person name="Emerson J.B."/>
            <person name="Anantharaman K."/>
            <person name="Thomas B.C."/>
            <person name="Malmstrom R."/>
            <person name="Stieglmeier M."/>
            <person name="Klingl A."/>
            <person name="Woyke T."/>
            <person name="Ryan C.M."/>
            <person name="Banfield J.F."/>
        </authorList>
    </citation>
    <scope>NUCLEOTIDE SEQUENCE [LARGE SCALE GENOMIC DNA]</scope>
</reference>
<name>A0A2M7GZM2_9BACT</name>
<accession>A0A2M7GZM2</accession>
<proteinExistence type="predicted"/>
<evidence type="ECO:0000313" key="2">
    <source>
        <dbReference type="Proteomes" id="UP000230025"/>
    </source>
</evidence>
<evidence type="ECO:0000313" key="1">
    <source>
        <dbReference type="EMBL" id="PIW33937.1"/>
    </source>
</evidence>
<dbReference type="EMBL" id="PFFY01000087">
    <property type="protein sequence ID" value="PIW33937.1"/>
    <property type="molecule type" value="Genomic_DNA"/>
</dbReference>
<dbReference type="Proteomes" id="UP000230025">
    <property type="component" value="Unassembled WGS sequence"/>
</dbReference>
<organism evidence="1 2">
    <name type="scientific">bacterium (Candidatus Ratteibacteria) CG15_BIG_FIL_POST_REV_8_21_14_020_41_12</name>
    <dbReference type="NCBI Taxonomy" id="2014291"/>
    <lineage>
        <taxon>Bacteria</taxon>
        <taxon>Candidatus Ratteibacteria</taxon>
    </lineage>
</organism>
<protein>
    <submittedName>
        <fullName evidence="1">Uncharacterized protein</fullName>
    </submittedName>
</protein>
<dbReference type="AlphaFoldDB" id="A0A2M7GZM2"/>
<comment type="caution">
    <text evidence="1">The sequence shown here is derived from an EMBL/GenBank/DDBJ whole genome shotgun (WGS) entry which is preliminary data.</text>
</comment>
<sequence length="97" mass="11336">MIFFQYDTIATQAIDLKEILNAKAKEGWGIDSWKLVGSQLGVFVILRKEITRAEMIGILRNDMRKLDSKDPRYGRLKVFYDKLIDEEYPIIKITPDK</sequence>
<gene>
    <name evidence="1" type="ORF">COW28_01935</name>
</gene>